<protein>
    <submittedName>
        <fullName evidence="2">AbrB family transcriptional regulator</fullName>
    </submittedName>
</protein>
<evidence type="ECO:0000313" key="2">
    <source>
        <dbReference type="EMBL" id="NEY19883.1"/>
    </source>
</evidence>
<feature type="transmembrane region" description="Helical" evidence="1">
    <location>
        <begin position="88"/>
        <end position="109"/>
    </location>
</feature>
<dbReference type="PANTHER" id="PTHR38457">
    <property type="entry name" value="REGULATOR ABRB-RELATED"/>
    <property type="match status" value="1"/>
</dbReference>
<evidence type="ECO:0000313" key="3">
    <source>
        <dbReference type="Proteomes" id="UP000476934"/>
    </source>
</evidence>
<dbReference type="PANTHER" id="PTHR38457:SF1">
    <property type="entry name" value="REGULATOR ABRB-RELATED"/>
    <property type="match status" value="1"/>
</dbReference>
<dbReference type="GO" id="GO:0010468">
    <property type="term" value="P:regulation of gene expression"/>
    <property type="evidence" value="ECO:0007669"/>
    <property type="project" value="InterPro"/>
</dbReference>
<accession>A0A6M0P5Y9</accession>
<feature type="transmembrane region" description="Helical" evidence="1">
    <location>
        <begin position="270"/>
        <end position="292"/>
    </location>
</feature>
<evidence type="ECO:0000256" key="1">
    <source>
        <dbReference type="SAM" id="Phobius"/>
    </source>
</evidence>
<dbReference type="InterPro" id="IPR017516">
    <property type="entry name" value="AbrB_dup"/>
</dbReference>
<feature type="transmembrane region" description="Helical" evidence="1">
    <location>
        <begin position="190"/>
        <end position="208"/>
    </location>
</feature>
<dbReference type="EMBL" id="JAAIWK010000010">
    <property type="protein sequence ID" value="NEY19883.1"/>
    <property type="molecule type" value="Genomic_DNA"/>
</dbReference>
<dbReference type="Proteomes" id="UP000476934">
    <property type="component" value="Unassembled WGS sequence"/>
</dbReference>
<sequence>MGINFEHTAIRWIITLIYALIGGYLFSLVHLPIPWLLGSLAAVMIGSKVGKVQLYWPVELRNTGLVIVGYTIGLSFTKEAIIEIFYQLPFMLLITLLLLGMGAVFALIVSKATGVDYPTILTGSIPGGLSQMVTLAEEIKGIDLTVVTFIQVTRLLLIVFCIPLLVLSPLLNQGQVGEAVKQTAASWGPLFPNIFIFTIVCIIFAFLGKKVKLPTPFMLGPIIATTILCLSGLHGSSLPPILLDISQILVGTYIGLMMKPEKLQNKVKITFLAILTGLGLIATSFLLCFILVKLFGASVVTSFLSVAPGGMDQMGLLAHEVDADISVVSSYQMFRIFFILVAVPPFLKWLFKRKFIKTKANE</sequence>
<keyword evidence="3" id="KW-1185">Reference proteome</keyword>
<keyword evidence="1" id="KW-0812">Transmembrane</keyword>
<organism evidence="2 3">
    <name type="scientific">Heyndrickxia ginsengihumi</name>
    <dbReference type="NCBI Taxonomy" id="363870"/>
    <lineage>
        <taxon>Bacteria</taxon>
        <taxon>Bacillati</taxon>
        <taxon>Bacillota</taxon>
        <taxon>Bacilli</taxon>
        <taxon>Bacillales</taxon>
        <taxon>Bacillaceae</taxon>
        <taxon>Heyndrickxia</taxon>
    </lineage>
</organism>
<name>A0A6M0P5Y9_9BACI</name>
<dbReference type="Pfam" id="PF05145">
    <property type="entry name" value="AbrB"/>
    <property type="match status" value="1"/>
</dbReference>
<keyword evidence="1" id="KW-1133">Transmembrane helix</keyword>
<feature type="transmembrane region" description="Helical" evidence="1">
    <location>
        <begin position="53"/>
        <end position="76"/>
    </location>
</feature>
<dbReference type="InterPro" id="IPR007820">
    <property type="entry name" value="AbrB_fam"/>
</dbReference>
<gene>
    <name evidence="2" type="ORF">G4D61_07870</name>
</gene>
<feature type="transmembrane region" description="Helical" evidence="1">
    <location>
        <begin position="333"/>
        <end position="351"/>
    </location>
</feature>
<reference evidence="2 3" key="1">
    <citation type="submission" date="2020-02" db="EMBL/GenBank/DDBJ databases">
        <authorList>
            <person name="Feng H."/>
        </authorList>
    </citation>
    <scope>NUCLEOTIDE SEQUENCE [LARGE SCALE GENOMIC DNA]</scope>
    <source>
        <strain evidence="2 3">Gsoil 114</strain>
    </source>
</reference>
<reference evidence="2 3" key="2">
    <citation type="submission" date="2020-03" db="EMBL/GenBank/DDBJ databases">
        <title>Bacillus aquiflavi sp. nov., isolated from yellow water of strong flavor Chinese baijiu in Yibin region of China.</title>
        <authorList>
            <person name="Xie J."/>
        </authorList>
    </citation>
    <scope>NUCLEOTIDE SEQUENCE [LARGE SCALE GENOMIC DNA]</scope>
    <source>
        <strain evidence="2 3">Gsoil 114</strain>
    </source>
</reference>
<feature type="transmembrane region" description="Helical" evidence="1">
    <location>
        <begin position="215"/>
        <end position="235"/>
    </location>
</feature>
<comment type="caution">
    <text evidence="2">The sequence shown here is derived from an EMBL/GenBank/DDBJ whole genome shotgun (WGS) entry which is preliminary data.</text>
</comment>
<dbReference type="RefSeq" id="WP_025730203.1">
    <property type="nucleotide sequence ID" value="NZ_JAAIWK010000010.1"/>
</dbReference>
<dbReference type="AlphaFoldDB" id="A0A6M0P5Y9"/>
<feature type="transmembrane region" description="Helical" evidence="1">
    <location>
        <begin position="12"/>
        <end position="33"/>
    </location>
</feature>
<dbReference type="PIRSF" id="PIRSF038991">
    <property type="entry name" value="Protein_AbrB"/>
    <property type="match status" value="1"/>
</dbReference>
<keyword evidence="1" id="KW-0472">Membrane</keyword>
<proteinExistence type="predicted"/>
<dbReference type="NCBIfam" id="TIGR03082">
    <property type="entry name" value="Gneg_AbrB_dup"/>
    <property type="match status" value="2"/>
</dbReference>
<dbReference type="GO" id="GO:0016020">
    <property type="term" value="C:membrane"/>
    <property type="evidence" value="ECO:0007669"/>
    <property type="project" value="InterPro"/>
</dbReference>
<feature type="transmembrane region" description="Helical" evidence="1">
    <location>
        <begin position="146"/>
        <end position="170"/>
    </location>
</feature>